<feature type="repeat" description="WD" evidence="4">
    <location>
        <begin position="435"/>
        <end position="474"/>
    </location>
</feature>
<dbReference type="SUPFAM" id="SSF50978">
    <property type="entry name" value="WD40 repeat-like"/>
    <property type="match status" value="1"/>
</dbReference>
<keyword evidence="2" id="KW-0677">Repeat</keyword>
<proteinExistence type="predicted"/>
<dbReference type="SMART" id="SM00320">
    <property type="entry name" value="WD40"/>
    <property type="match status" value="7"/>
</dbReference>
<dbReference type="CDD" id="cd22147">
    <property type="entry name" value="F-box_SpPof1-like"/>
    <property type="match status" value="1"/>
</dbReference>
<keyword evidence="3" id="KW-0833">Ubl conjugation pathway</keyword>
<dbReference type="SMART" id="SM00256">
    <property type="entry name" value="FBOX"/>
    <property type="match status" value="1"/>
</dbReference>
<dbReference type="RefSeq" id="XP_025353114.1">
    <property type="nucleotide sequence ID" value="XM_025499419.1"/>
</dbReference>
<feature type="repeat" description="WD" evidence="4">
    <location>
        <begin position="766"/>
        <end position="793"/>
    </location>
</feature>
<accession>A0A316V5R4</accession>
<feature type="repeat" description="WD" evidence="4">
    <location>
        <begin position="388"/>
        <end position="434"/>
    </location>
</feature>
<dbReference type="FunFam" id="2.130.10.10:FF:000715">
    <property type="entry name" value="F-box protein MET30"/>
    <property type="match status" value="1"/>
</dbReference>
<evidence type="ECO:0000256" key="5">
    <source>
        <dbReference type="SAM" id="MobiDB-lite"/>
    </source>
</evidence>
<feature type="region of interest" description="Disordered" evidence="5">
    <location>
        <begin position="1"/>
        <end position="88"/>
    </location>
</feature>
<evidence type="ECO:0000313" key="8">
    <source>
        <dbReference type="Proteomes" id="UP000245771"/>
    </source>
</evidence>
<dbReference type="PROSITE" id="PS00678">
    <property type="entry name" value="WD_REPEATS_1"/>
    <property type="match status" value="4"/>
</dbReference>
<dbReference type="InterPro" id="IPR001680">
    <property type="entry name" value="WD40_rpt"/>
</dbReference>
<feature type="compositionally biased region" description="Polar residues" evidence="5">
    <location>
        <begin position="303"/>
        <end position="314"/>
    </location>
</feature>
<protein>
    <submittedName>
        <fullName evidence="7">WD40 repeat-like protein</fullName>
    </submittedName>
</protein>
<dbReference type="InterPro" id="IPR020472">
    <property type="entry name" value="WD40_PAC1"/>
</dbReference>
<dbReference type="InParanoid" id="A0A316V5R4"/>
<feature type="repeat" description="WD" evidence="4">
    <location>
        <begin position="794"/>
        <end position="833"/>
    </location>
</feature>
<dbReference type="GeneID" id="37021200"/>
<dbReference type="PROSITE" id="PS50082">
    <property type="entry name" value="WD_REPEATS_2"/>
    <property type="match status" value="7"/>
</dbReference>
<feature type="repeat" description="WD" evidence="4">
    <location>
        <begin position="549"/>
        <end position="575"/>
    </location>
</feature>
<evidence type="ECO:0000256" key="2">
    <source>
        <dbReference type="ARBA" id="ARBA00022737"/>
    </source>
</evidence>
<dbReference type="AlphaFoldDB" id="A0A316V5R4"/>
<feature type="compositionally biased region" description="Basic and acidic residues" evidence="5">
    <location>
        <begin position="293"/>
        <end position="302"/>
    </location>
</feature>
<dbReference type="PROSITE" id="PS50181">
    <property type="entry name" value="FBOX"/>
    <property type="match status" value="1"/>
</dbReference>
<gene>
    <name evidence="7" type="ORF">FA14DRAFT_162083</name>
</gene>
<keyword evidence="8" id="KW-1185">Reference proteome</keyword>
<dbReference type="Gene3D" id="2.130.10.10">
    <property type="entry name" value="YVTN repeat-like/Quinoprotein amine dehydrogenase"/>
    <property type="match status" value="4"/>
</dbReference>
<evidence type="ECO:0000313" key="7">
    <source>
        <dbReference type="EMBL" id="PWN32812.1"/>
    </source>
</evidence>
<evidence type="ECO:0000259" key="6">
    <source>
        <dbReference type="PROSITE" id="PS50181"/>
    </source>
</evidence>
<evidence type="ECO:0000256" key="3">
    <source>
        <dbReference type="ARBA" id="ARBA00022786"/>
    </source>
</evidence>
<feature type="compositionally biased region" description="Low complexity" evidence="5">
    <location>
        <begin position="320"/>
        <end position="334"/>
    </location>
</feature>
<dbReference type="CDD" id="cd00200">
    <property type="entry name" value="WD40"/>
    <property type="match status" value="1"/>
</dbReference>
<evidence type="ECO:0000256" key="4">
    <source>
        <dbReference type="PROSITE-ProRule" id="PRU00221"/>
    </source>
</evidence>
<dbReference type="Gene3D" id="1.20.1280.50">
    <property type="match status" value="1"/>
</dbReference>
<dbReference type="PANTHER" id="PTHR19872">
    <property type="entry name" value="UBIQUITIN LIGASE SPECIFICITY FACTOR/HREP PROTEIN"/>
    <property type="match status" value="1"/>
</dbReference>
<dbReference type="OrthoDB" id="5580488at2759"/>
<dbReference type="EMBL" id="KZ819605">
    <property type="protein sequence ID" value="PWN32812.1"/>
    <property type="molecule type" value="Genomic_DNA"/>
</dbReference>
<feature type="region of interest" description="Disordered" evidence="5">
    <location>
        <begin position="273"/>
        <end position="358"/>
    </location>
</feature>
<feature type="repeat" description="WD" evidence="4">
    <location>
        <begin position="834"/>
        <end position="871"/>
    </location>
</feature>
<keyword evidence="1 4" id="KW-0853">WD repeat</keyword>
<reference evidence="7 8" key="1">
    <citation type="journal article" date="2018" name="Mol. Biol. Evol.">
        <title>Broad Genomic Sampling Reveals a Smut Pathogenic Ancestry of the Fungal Clade Ustilaginomycotina.</title>
        <authorList>
            <person name="Kijpornyongpan T."/>
            <person name="Mondo S.J."/>
            <person name="Barry K."/>
            <person name="Sandor L."/>
            <person name="Lee J."/>
            <person name="Lipzen A."/>
            <person name="Pangilinan J."/>
            <person name="LaButti K."/>
            <person name="Hainaut M."/>
            <person name="Henrissat B."/>
            <person name="Grigoriev I.V."/>
            <person name="Spatafora J.W."/>
            <person name="Aime M.C."/>
        </authorList>
    </citation>
    <scope>NUCLEOTIDE SEQUENCE [LARGE SCALE GENOMIC DNA]</scope>
    <source>
        <strain evidence="7 8">MCA 3882</strain>
    </source>
</reference>
<dbReference type="InterPro" id="IPR015943">
    <property type="entry name" value="WD40/YVTN_repeat-like_dom_sf"/>
</dbReference>
<feature type="domain" description="F-box" evidence="6">
    <location>
        <begin position="202"/>
        <end position="248"/>
    </location>
</feature>
<feature type="compositionally biased region" description="Basic and acidic residues" evidence="5">
    <location>
        <begin position="28"/>
        <end position="39"/>
    </location>
</feature>
<dbReference type="STRING" id="1280837.A0A316V5R4"/>
<dbReference type="PROSITE" id="PS50294">
    <property type="entry name" value="WD_REPEATS_REGION"/>
    <property type="match status" value="4"/>
</dbReference>
<dbReference type="InterPro" id="IPR036322">
    <property type="entry name" value="WD40_repeat_dom_sf"/>
</dbReference>
<dbReference type="Pfam" id="PF00400">
    <property type="entry name" value="WD40"/>
    <property type="match status" value="6"/>
</dbReference>
<dbReference type="SUPFAM" id="SSF50998">
    <property type="entry name" value="Quinoprotein alcohol dehydrogenase-like"/>
    <property type="match status" value="1"/>
</dbReference>
<dbReference type="PANTHER" id="PTHR19872:SF9">
    <property type="entry name" value="UBIQUITIN-BINDING SDF UBIQUITIN LIGASE COMPLEX SUBUNIT"/>
    <property type="match status" value="1"/>
</dbReference>
<dbReference type="SUPFAM" id="SSF81383">
    <property type="entry name" value="F-box domain"/>
    <property type="match status" value="1"/>
</dbReference>
<dbReference type="InterPro" id="IPR019775">
    <property type="entry name" value="WD40_repeat_CS"/>
</dbReference>
<feature type="compositionally biased region" description="Polar residues" evidence="5">
    <location>
        <begin position="338"/>
        <end position="353"/>
    </location>
</feature>
<feature type="compositionally biased region" description="Polar residues" evidence="5">
    <location>
        <begin position="276"/>
        <end position="292"/>
    </location>
</feature>
<evidence type="ECO:0000256" key="1">
    <source>
        <dbReference type="ARBA" id="ARBA00022574"/>
    </source>
</evidence>
<organism evidence="7 8">
    <name type="scientific">Meira miltonrushii</name>
    <dbReference type="NCBI Taxonomy" id="1280837"/>
    <lineage>
        <taxon>Eukaryota</taxon>
        <taxon>Fungi</taxon>
        <taxon>Dikarya</taxon>
        <taxon>Basidiomycota</taxon>
        <taxon>Ustilaginomycotina</taxon>
        <taxon>Exobasidiomycetes</taxon>
        <taxon>Exobasidiales</taxon>
        <taxon>Brachybasidiaceae</taxon>
        <taxon>Meira</taxon>
    </lineage>
</organism>
<sequence>MKAVDGSIESGEDKRRSTSVSPKGKKRKLEEDDHVEALRTKQFSDSSRPESTGSPHRPSFSKTPASQSSSSLLRAAATGGPAEGRGLRGVDAEVNTEADECGSFKLPTIKSLTTPGELGSNNTPNKMCIRHQSMADEGKTAKLQKSIESLPLADQTAVNTVWSLFSSSPHPRRALILQGLLTMCCSSQLSLLSQELSLAIRLDPFALFPREISLRILKHLDAMTLGRAAQVSRQWKSLADDDLLWRNMCEQHIERKCEKCGWGLPLLNERRKRLQAQPTQSASQQRTSPPDNSQKEDDELKQSPESPQGNSAQGGSLKRAVTAAANAAALSKNAAHSRGNSRAPSPSPTSAYDQPSVAPATRPWKTVYCERLAIERNWRRGRYTTKVLTGHTDGIMCLQFSESLTHPAFPIVITGSYDRTARVWNMETGEELRVLKGHTRGVRCLQFDEAKLITGSMDRTLKIWNWRTGELMRTLEGHTEGIVCLNYNNHILASGSADSNVKIWNFRSGECFTLRGHTDWVNAVLLWSGNGRAGIKNTRWDDDNDDGTNSTFLFSASDDGTIRLWDLRARESLMSFDGHVGQVQSIKLVMLDETAVHKLVINAAGGAGADQAEDIQRRQMQAQRSQGNVEVENQANQAGSYFVNPSNGEAAIEGAPANANNVSCGYNPPAVPGGRTAGSGSAPAIPDRFQDTTASSIFQPSNIKTKPIKTGEKIDESLLLLQKRLYEAGLVEELPLDADMTDLEGPLSPFWNGNQQKANPNSHHAPQRPILISASLDNTIRLWCVRTGRCIRTLFGHTEGIWSLSLDKLRIASASHDRCIKTWDTDTGMCKQTFVGHRGAVTCVQLGDDKIVSGSDDGDCRIWSFAPAPIS</sequence>
<feature type="repeat" description="WD" evidence="4">
    <location>
        <begin position="475"/>
        <end position="514"/>
    </location>
</feature>
<feature type="compositionally biased region" description="Low complexity" evidence="5">
    <location>
        <begin position="60"/>
        <end position="77"/>
    </location>
</feature>
<dbReference type="PRINTS" id="PR00320">
    <property type="entry name" value="GPROTEINBRPT"/>
</dbReference>
<feature type="compositionally biased region" description="Polar residues" evidence="5">
    <location>
        <begin position="41"/>
        <end position="54"/>
    </location>
</feature>
<dbReference type="Proteomes" id="UP000245771">
    <property type="component" value="Unassembled WGS sequence"/>
</dbReference>
<name>A0A316V5R4_9BASI</name>
<dbReference type="InterPro" id="IPR036047">
    <property type="entry name" value="F-box-like_dom_sf"/>
</dbReference>
<dbReference type="InterPro" id="IPR051075">
    <property type="entry name" value="SCF_subunit_WD-repeat"/>
</dbReference>
<dbReference type="InterPro" id="IPR001810">
    <property type="entry name" value="F-box_dom"/>
</dbReference>
<dbReference type="InterPro" id="IPR011047">
    <property type="entry name" value="Quinoprotein_ADH-like_sf"/>
</dbReference>
<dbReference type="Pfam" id="PF12937">
    <property type="entry name" value="F-box-like"/>
    <property type="match status" value="1"/>
</dbReference>